<proteinExistence type="predicted"/>
<dbReference type="Proteomes" id="UP001530400">
    <property type="component" value="Unassembled WGS sequence"/>
</dbReference>
<reference evidence="2 3" key="1">
    <citation type="submission" date="2024-10" db="EMBL/GenBank/DDBJ databases">
        <title>Updated reference genomes for cyclostephanoid diatoms.</title>
        <authorList>
            <person name="Roberts W.R."/>
            <person name="Alverson A.J."/>
        </authorList>
    </citation>
    <scope>NUCLEOTIDE SEQUENCE [LARGE SCALE GENOMIC DNA]</scope>
    <source>
        <strain evidence="2 3">AJA010-31</strain>
    </source>
</reference>
<dbReference type="AlphaFoldDB" id="A0ABD3R7U7"/>
<comment type="caution">
    <text evidence="2">The sequence shown here is derived from an EMBL/GenBank/DDBJ whole genome shotgun (WGS) entry which is preliminary data.</text>
</comment>
<dbReference type="InterPro" id="IPR053356">
    <property type="entry name" value="Calcium-reg_actin-bundling"/>
</dbReference>
<feature type="coiled-coil region" evidence="1">
    <location>
        <begin position="130"/>
        <end position="161"/>
    </location>
</feature>
<dbReference type="PANTHER" id="PTHR37009:SF2">
    <property type="entry name" value="TOLA PROTEIN"/>
    <property type="match status" value="1"/>
</dbReference>
<keyword evidence="1" id="KW-0175">Coiled coil</keyword>
<gene>
    <name evidence="2" type="ORF">ACHAWO_001848</name>
</gene>
<dbReference type="PANTHER" id="PTHR37009">
    <property type="entry name" value="EF-HAND DOMAIN-CONTAINING PROTEIN"/>
    <property type="match status" value="1"/>
</dbReference>
<name>A0ABD3R7U7_9STRA</name>
<organism evidence="2 3">
    <name type="scientific">Cyclotella atomus</name>
    <dbReference type="NCBI Taxonomy" id="382360"/>
    <lineage>
        <taxon>Eukaryota</taxon>
        <taxon>Sar</taxon>
        <taxon>Stramenopiles</taxon>
        <taxon>Ochrophyta</taxon>
        <taxon>Bacillariophyta</taxon>
        <taxon>Coscinodiscophyceae</taxon>
        <taxon>Thalassiosirophycidae</taxon>
        <taxon>Stephanodiscales</taxon>
        <taxon>Stephanodiscaceae</taxon>
        <taxon>Cyclotella</taxon>
    </lineage>
</organism>
<accession>A0ABD3R7U7</accession>
<protein>
    <submittedName>
        <fullName evidence="2">Uncharacterized protein</fullName>
    </submittedName>
</protein>
<dbReference type="EMBL" id="JALLPJ020000016">
    <property type="protein sequence ID" value="KAL3804990.1"/>
    <property type="molecule type" value="Genomic_DNA"/>
</dbReference>
<evidence type="ECO:0000313" key="2">
    <source>
        <dbReference type="EMBL" id="KAL3804990.1"/>
    </source>
</evidence>
<keyword evidence="3" id="KW-1185">Reference proteome</keyword>
<sequence>MTANDETALAKLNELRRKSFRDQATWFLNTSSAGESPEKCESVRRIEQKCEAIESNPGDDGERVLDEFQAMRLLEYSNNACSAPELRNWLDGVYDSKRRRVSLAELLIFINGDDWKKLVDSPACSDLIAERRAKDHVDELKTELKRLIDAARDGAKAAEDARQAEKVAIEKEADATKAAEKQRQQELSSRELLAKEKEYLISLNKLEEKANQRKADLECIVSDSSKGVVARQKANAELAILLSQDSSGLRAARMKQETAAKKSSEALVSCKKAVFELESTLHLARAARAEATKRKEMAIAAARVAEEAIPSAQDAFEKASRALDDIQKKSKGGRGTVFFLNADLNEQRRYLPQSQFVIAQKRADEVMHSISSSSSSS</sequence>
<evidence type="ECO:0000256" key="1">
    <source>
        <dbReference type="SAM" id="Coils"/>
    </source>
</evidence>
<evidence type="ECO:0000313" key="3">
    <source>
        <dbReference type="Proteomes" id="UP001530400"/>
    </source>
</evidence>